<feature type="transmembrane region" description="Helical" evidence="10">
    <location>
        <begin position="250"/>
        <end position="275"/>
    </location>
</feature>
<dbReference type="PANTHER" id="PTHR28285:SF1">
    <property type="entry name" value="PROTEIN BIG1"/>
    <property type="match status" value="1"/>
</dbReference>
<dbReference type="EMBL" id="JAVHJO010000008">
    <property type="protein sequence ID" value="KAK6538192.1"/>
    <property type="molecule type" value="Genomic_DNA"/>
</dbReference>
<sequence>MRTGLYLAAALAPLVSAFADTSPLFLYSTETLPHTLRIDKFQNIGTAEQFLDAVKTTVSQCSSDAYILVLQPGVHETDFRDSRSTPQMRKFSQTDRFLSVMDAVGYVDLNEVEEFVKRKCQAHTVTVDASTSTFDTFDENATAQVIKLDFPVLPIHGEARRRGHIQNDNFLAALISMMPSAKYTVIYVSTPVGDSKVFVNEKKPDVHEHQSFITQQNIMQRDVPEAEARAVEDTGDKGGLLSHYQFFTPVLLWSLFLVLFLHYVASTGLSALSAIKVSYGAVEKGPSLEVKKHR</sequence>
<evidence type="ECO:0000313" key="13">
    <source>
        <dbReference type="EMBL" id="KAK6538192.1"/>
    </source>
</evidence>
<keyword evidence="7 10" id="KW-1133">Transmembrane helix</keyword>
<evidence type="ECO:0000256" key="2">
    <source>
        <dbReference type="ARBA" id="ARBA00008203"/>
    </source>
</evidence>
<evidence type="ECO:0000256" key="10">
    <source>
        <dbReference type="SAM" id="Phobius"/>
    </source>
</evidence>
<dbReference type="AlphaFoldDB" id="A0AAV9XB03"/>
<dbReference type="GO" id="GO:0006078">
    <property type="term" value="P:(1-&gt;6)-beta-D-glucan biosynthetic process"/>
    <property type="evidence" value="ECO:0007669"/>
    <property type="project" value="TreeGrafter"/>
</dbReference>
<name>A0AAV9XB03_9PEZI</name>
<feature type="chain" id="PRO_5043653845" description="Protein BIG1" evidence="11">
    <location>
        <begin position="20"/>
        <end position="294"/>
    </location>
</feature>
<dbReference type="GO" id="GO:0009272">
    <property type="term" value="P:fungal-type cell wall biogenesis"/>
    <property type="evidence" value="ECO:0007669"/>
    <property type="project" value="TreeGrafter"/>
</dbReference>
<protein>
    <recommendedName>
        <fullName evidence="3">Protein BIG1</fullName>
    </recommendedName>
</protein>
<evidence type="ECO:0000256" key="8">
    <source>
        <dbReference type="ARBA" id="ARBA00023136"/>
    </source>
</evidence>
<keyword evidence="4 10" id="KW-0812">Transmembrane</keyword>
<dbReference type="Pfam" id="PF20520">
    <property type="entry name" value="Ac45-VOA1_TM"/>
    <property type="match status" value="1"/>
</dbReference>
<proteinExistence type="inferred from homology"/>
<evidence type="ECO:0000313" key="14">
    <source>
        <dbReference type="Proteomes" id="UP001365542"/>
    </source>
</evidence>
<evidence type="ECO:0000256" key="7">
    <source>
        <dbReference type="ARBA" id="ARBA00022989"/>
    </source>
</evidence>
<dbReference type="Proteomes" id="UP001365542">
    <property type="component" value="Unassembled WGS sequence"/>
</dbReference>
<feature type="domain" description="V-type proton ATPase subunit S1/VOA1 transmembrane" evidence="12">
    <location>
        <begin position="245"/>
        <end position="284"/>
    </location>
</feature>
<keyword evidence="5 11" id="KW-0732">Signal</keyword>
<keyword evidence="9" id="KW-0961">Cell wall biogenesis/degradation</keyword>
<comment type="caution">
    <text evidence="13">The sequence shown here is derived from an EMBL/GenBank/DDBJ whole genome shotgun (WGS) entry which is preliminary data.</text>
</comment>
<reference evidence="13 14" key="1">
    <citation type="submission" date="2019-10" db="EMBL/GenBank/DDBJ databases">
        <authorList>
            <person name="Palmer J.M."/>
        </authorList>
    </citation>
    <scope>NUCLEOTIDE SEQUENCE [LARGE SCALE GENOMIC DNA]</scope>
    <source>
        <strain evidence="13 14">TWF694</strain>
    </source>
</reference>
<keyword evidence="14" id="KW-1185">Reference proteome</keyword>
<organism evidence="13 14">
    <name type="scientific">Orbilia ellipsospora</name>
    <dbReference type="NCBI Taxonomy" id="2528407"/>
    <lineage>
        <taxon>Eukaryota</taxon>
        <taxon>Fungi</taxon>
        <taxon>Dikarya</taxon>
        <taxon>Ascomycota</taxon>
        <taxon>Pezizomycotina</taxon>
        <taxon>Orbiliomycetes</taxon>
        <taxon>Orbiliales</taxon>
        <taxon>Orbiliaceae</taxon>
        <taxon>Orbilia</taxon>
    </lineage>
</organism>
<dbReference type="PANTHER" id="PTHR28285">
    <property type="entry name" value="PROTEIN BIG1"/>
    <property type="match status" value="1"/>
</dbReference>
<dbReference type="GO" id="GO:0005789">
    <property type="term" value="C:endoplasmic reticulum membrane"/>
    <property type="evidence" value="ECO:0007669"/>
    <property type="project" value="UniProtKB-SubCell"/>
</dbReference>
<evidence type="ECO:0000256" key="4">
    <source>
        <dbReference type="ARBA" id="ARBA00022692"/>
    </source>
</evidence>
<evidence type="ECO:0000256" key="9">
    <source>
        <dbReference type="ARBA" id="ARBA00023316"/>
    </source>
</evidence>
<evidence type="ECO:0000256" key="3">
    <source>
        <dbReference type="ARBA" id="ARBA00022089"/>
    </source>
</evidence>
<dbReference type="InterPro" id="IPR046756">
    <property type="entry name" value="VAS1/VOA1_TM"/>
</dbReference>
<accession>A0AAV9XB03</accession>
<comment type="subcellular location">
    <subcellularLocation>
        <location evidence="1">Endoplasmic reticulum membrane</location>
        <topology evidence="1">Single-pass type I membrane protein</topology>
    </subcellularLocation>
</comment>
<comment type="similarity">
    <text evidence="2">Belongs to the BIG1 family.</text>
</comment>
<evidence type="ECO:0000256" key="1">
    <source>
        <dbReference type="ARBA" id="ARBA00004115"/>
    </source>
</evidence>
<evidence type="ECO:0000256" key="5">
    <source>
        <dbReference type="ARBA" id="ARBA00022729"/>
    </source>
</evidence>
<evidence type="ECO:0000259" key="12">
    <source>
        <dbReference type="Pfam" id="PF20520"/>
    </source>
</evidence>
<dbReference type="InterPro" id="IPR037654">
    <property type="entry name" value="Big1"/>
</dbReference>
<gene>
    <name evidence="13" type="ORF">TWF694_011074</name>
</gene>
<feature type="signal peptide" evidence="11">
    <location>
        <begin position="1"/>
        <end position="19"/>
    </location>
</feature>
<evidence type="ECO:0000256" key="6">
    <source>
        <dbReference type="ARBA" id="ARBA00022824"/>
    </source>
</evidence>
<keyword evidence="6" id="KW-0256">Endoplasmic reticulum</keyword>
<evidence type="ECO:0000256" key="11">
    <source>
        <dbReference type="SAM" id="SignalP"/>
    </source>
</evidence>
<dbReference type="GO" id="GO:0071555">
    <property type="term" value="P:cell wall organization"/>
    <property type="evidence" value="ECO:0007669"/>
    <property type="project" value="UniProtKB-KW"/>
</dbReference>
<keyword evidence="8 10" id="KW-0472">Membrane</keyword>